<evidence type="ECO:0000256" key="1">
    <source>
        <dbReference type="ARBA" id="ARBA00006484"/>
    </source>
</evidence>
<dbReference type="SUPFAM" id="SSF51735">
    <property type="entry name" value="NAD(P)-binding Rossmann-fold domains"/>
    <property type="match status" value="1"/>
</dbReference>
<dbReference type="Proteomes" id="UP000649768">
    <property type="component" value="Unassembled WGS sequence"/>
</dbReference>
<keyword evidence="4" id="KW-1185">Reference proteome</keyword>
<reference evidence="3 4" key="1">
    <citation type="submission" date="2020-09" db="EMBL/GenBank/DDBJ databases">
        <title>Photobacterium sp. CAU 1568 isolated from sand of Sido Beach.</title>
        <authorList>
            <person name="Kim W."/>
        </authorList>
    </citation>
    <scope>NUCLEOTIDE SEQUENCE [LARGE SCALE GENOMIC DNA]</scope>
    <source>
        <strain evidence="3 4">CAU 1568</strain>
    </source>
</reference>
<dbReference type="EMBL" id="JACYTP010000007">
    <property type="protein sequence ID" value="MBD8513558.1"/>
    <property type="molecule type" value="Genomic_DNA"/>
</dbReference>
<evidence type="ECO:0000313" key="3">
    <source>
        <dbReference type="EMBL" id="MBD8513558.1"/>
    </source>
</evidence>
<keyword evidence="2" id="KW-0560">Oxidoreductase</keyword>
<dbReference type="InterPro" id="IPR036291">
    <property type="entry name" value="NAD(P)-bd_dom_sf"/>
</dbReference>
<dbReference type="InterPro" id="IPR051911">
    <property type="entry name" value="SDR_oxidoreductase"/>
</dbReference>
<dbReference type="RefSeq" id="WP_192016239.1">
    <property type="nucleotide sequence ID" value="NZ_JACYTP010000007.1"/>
</dbReference>
<comment type="caution">
    <text evidence="3">The sequence shown here is derived from an EMBL/GenBank/DDBJ whole genome shotgun (WGS) entry which is preliminary data.</text>
</comment>
<name>A0ABR9BLY9_9GAMM</name>
<protein>
    <submittedName>
        <fullName evidence="3">SDR family NAD(P)-dependent oxidoreductase</fullName>
    </submittedName>
</protein>
<dbReference type="Gene3D" id="3.40.50.720">
    <property type="entry name" value="NAD(P)-binding Rossmann-like Domain"/>
    <property type="match status" value="1"/>
</dbReference>
<dbReference type="PRINTS" id="PR00081">
    <property type="entry name" value="GDHRDH"/>
</dbReference>
<evidence type="ECO:0000256" key="2">
    <source>
        <dbReference type="ARBA" id="ARBA00023002"/>
    </source>
</evidence>
<organism evidence="3 4">
    <name type="scientific">Photobacterium arenosum</name>
    <dbReference type="NCBI Taxonomy" id="2774143"/>
    <lineage>
        <taxon>Bacteria</taxon>
        <taxon>Pseudomonadati</taxon>
        <taxon>Pseudomonadota</taxon>
        <taxon>Gammaproteobacteria</taxon>
        <taxon>Vibrionales</taxon>
        <taxon>Vibrionaceae</taxon>
        <taxon>Photobacterium</taxon>
    </lineage>
</organism>
<dbReference type="InterPro" id="IPR002347">
    <property type="entry name" value="SDR_fam"/>
</dbReference>
<gene>
    <name evidence="3" type="ORF">IFO68_12835</name>
</gene>
<sequence>MNIWVVSGCSSGLGRTWTESIINERKEIVIGITRSEASAEEMVSLYSERFIPCIADVRDEKSLKEQLTALAHQIGTPNRVVTCAGYAQFGTLEDLSNQQLREQFETNIEGTLNVIRPLLPLMRTLEEARILLVSSMSGVACWPLLGAYQMSKYAIEALGETMRLELEDTPIQIGIIEPGPHKTGWATVSAKRQKVSDYYDEEALKSRVSCGFQVEDPTASLPFFWHMFDQTQMPLRIATSKPFVDMVCEKSMENMQLLRGSFEQL</sequence>
<dbReference type="Pfam" id="PF00106">
    <property type="entry name" value="adh_short"/>
    <property type="match status" value="1"/>
</dbReference>
<dbReference type="PANTHER" id="PTHR43976:SF16">
    <property type="entry name" value="SHORT-CHAIN DEHYDROGENASE_REDUCTASE FAMILY PROTEIN"/>
    <property type="match status" value="1"/>
</dbReference>
<comment type="similarity">
    <text evidence="1">Belongs to the short-chain dehydrogenases/reductases (SDR) family.</text>
</comment>
<evidence type="ECO:0000313" key="4">
    <source>
        <dbReference type="Proteomes" id="UP000649768"/>
    </source>
</evidence>
<proteinExistence type="inferred from homology"/>
<dbReference type="PANTHER" id="PTHR43976">
    <property type="entry name" value="SHORT CHAIN DEHYDROGENASE"/>
    <property type="match status" value="1"/>
</dbReference>
<accession>A0ABR9BLY9</accession>